<gene>
    <name evidence="9" type="ORF">WMO62_06005</name>
</gene>
<keyword evidence="6" id="KW-0029">Amino-acid transport</keyword>
<dbReference type="Pfam" id="PF00005">
    <property type="entry name" value="ABC_tran"/>
    <property type="match status" value="1"/>
</dbReference>
<keyword evidence="4 9" id="KW-0067">ATP-binding</keyword>
<keyword evidence="7" id="KW-0472">Membrane</keyword>
<evidence type="ECO:0000256" key="3">
    <source>
        <dbReference type="ARBA" id="ARBA00022741"/>
    </source>
</evidence>
<evidence type="ECO:0000256" key="2">
    <source>
        <dbReference type="ARBA" id="ARBA00022475"/>
    </source>
</evidence>
<dbReference type="SUPFAM" id="SSF55021">
    <property type="entry name" value="ACT-like"/>
    <property type="match status" value="1"/>
</dbReference>
<sequence>MSEIEVKHLTKTFEQKGLHVEALKDINLTIEAGDIYGIIGMSGAGKSTLVRCLNYLERPTEGQVLIEGKDLGNLSEKELRKQRSDIAMIFQHFNLLMQKNVIDNICFPLQIQGVGKKEAKEKARELLKTVGLEDKEKAYPAQLSGGQKQRVAIARALASNPKILLCDEATSALDPQTTASILELLKHINEEFGITIVIITHQMSVIREICNRVAIIERGALVENGLVEDIFSHPKSRAARELILKDSPETGIRREGRTAALMDRIQGDRKLRIVFSGQSAFEPVIANMILKFGTPVNIWRADTKNVGGVAKGEMILGLPDDRHLQVDMEQYLTEHGLAVEEVTEDVE</sequence>
<dbReference type="SMART" id="SM00382">
    <property type="entry name" value="AAA"/>
    <property type="match status" value="1"/>
</dbReference>
<keyword evidence="2" id="KW-1003">Cell membrane</keyword>
<dbReference type="Gene3D" id="3.30.70.260">
    <property type="match status" value="1"/>
</dbReference>
<dbReference type="PROSITE" id="PS50893">
    <property type="entry name" value="ABC_TRANSPORTER_2"/>
    <property type="match status" value="1"/>
</dbReference>
<protein>
    <submittedName>
        <fullName evidence="9">ATP-binding cassette domain-containing protein</fullName>
    </submittedName>
</protein>
<evidence type="ECO:0000256" key="5">
    <source>
        <dbReference type="ARBA" id="ARBA00022967"/>
    </source>
</evidence>
<dbReference type="Pfam" id="PF09383">
    <property type="entry name" value="NIL"/>
    <property type="match status" value="1"/>
</dbReference>
<dbReference type="RefSeq" id="WP_349144121.1">
    <property type="nucleotide sequence ID" value="NZ_JBBMFC010000008.1"/>
</dbReference>
<name>A0ABV1I184_9FIRM</name>
<dbReference type="InterPro" id="IPR017871">
    <property type="entry name" value="ABC_transporter-like_CS"/>
</dbReference>
<dbReference type="GO" id="GO:0005524">
    <property type="term" value="F:ATP binding"/>
    <property type="evidence" value="ECO:0007669"/>
    <property type="project" value="UniProtKB-KW"/>
</dbReference>
<dbReference type="InterPro" id="IPR003593">
    <property type="entry name" value="AAA+_ATPase"/>
</dbReference>
<feature type="domain" description="ABC transporter" evidence="8">
    <location>
        <begin position="4"/>
        <end position="243"/>
    </location>
</feature>
<reference evidence="9 10" key="1">
    <citation type="submission" date="2024-03" db="EMBL/GenBank/DDBJ databases">
        <title>Human intestinal bacterial collection.</title>
        <authorList>
            <person name="Pauvert C."/>
            <person name="Hitch T.C.A."/>
            <person name="Clavel T."/>
        </authorList>
    </citation>
    <scope>NUCLEOTIDE SEQUENCE [LARGE SCALE GENOMIC DNA]</scope>
    <source>
        <strain evidence="9 10">CLA-AA-H78B</strain>
    </source>
</reference>
<evidence type="ECO:0000256" key="4">
    <source>
        <dbReference type="ARBA" id="ARBA00022840"/>
    </source>
</evidence>
<dbReference type="InterPro" id="IPR045865">
    <property type="entry name" value="ACT-like_dom_sf"/>
</dbReference>
<dbReference type="InterPro" id="IPR041701">
    <property type="entry name" value="MetN_ABC"/>
</dbReference>
<dbReference type="PANTHER" id="PTHR43166">
    <property type="entry name" value="AMINO ACID IMPORT ATP-BINDING PROTEIN"/>
    <property type="match status" value="1"/>
</dbReference>
<evidence type="ECO:0000313" key="9">
    <source>
        <dbReference type="EMBL" id="MEQ2578399.1"/>
    </source>
</evidence>
<keyword evidence="10" id="KW-1185">Reference proteome</keyword>
<comment type="caution">
    <text evidence="9">The sequence shown here is derived from an EMBL/GenBank/DDBJ whole genome shotgun (WGS) entry which is preliminary data.</text>
</comment>
<keyword evidence="3" id="KW-0547">Nucleotide-binding</keyword>
<accession>A0ABV1I184</accession>
<dbReference type="InterPro" id="IPR003439">
    <property type="entry name" value="ABC_transporter-like_ATP-bd"/>
</dbReference>
<evidence type="ECO:0000256" key="1">
    <source>
        <dbReference type="ARBA" id="ARBA00022448"/>
    </source>
</evidence>
<evidence type="ECO:0000259" key="8">
    <source>
        <dbReference type="PROSITE" id="PS50893"/>
    </source>
</evidence>
<dbReference type="EMBL" id="JBBMFC010000008">
    <property type="protein sequence ID" value="MEQ2578399.1"/>
    <property type="molecule type" value="Genomic_DNA"/>
</dbReference>
<dbReference type="PROSITE" id="PS00211">
    <property type="entry name" value="ABC_TRANSPORTER_1"/>
    <property type="match status" value="1"/>
</dbReference>
<dbReference type="PANTHER" id="PTHR43166:SF30">
    <property type="entry name" value="METHIONINE IMPORT ATP-BINDING PROTEIN METN"/>
    <property type="match status" value="1"/>
</dbReference>
<dbReference type="InterPro" id="IPR050086">
    <property type="entry name" value="MetN_ABC_transporter-like"/>
</dbReference>
<organism evidence="9 10">
    <name type="scientific">Hominiventricola aquisgranensis</name>
    <dbReference type="NCBI Taxonomy" id="3133164"/>
    <lineage>
        <taxon>Bacteria</taxon>
        <taxon>Bacillati</taxon>
        <taxon>Bacillota</taxon>
        <taxon>Clostridia</taxon>
        <taxon>Lachnospirales</taxon>
        <taxon>Lachnospiraceae</taxon>
        <taxon>Hominiventricola</taxon>
    </lineage>
</organism>
<dbReference type="SUPFAM" id="SSF52540">
    <property type="entry name" value="P-loop containing nucleoside triphosphate hydrolases"/>
    <property type="match status" value="1"/>
</dbReference>
<keyword evidence="1" id="KW-0813">Transport</keyword>
<dbReference type="CDD" id="cd03258">
    <property type="entry name" value="ABC_MetN_methionine_transporter"/>
    <property type="match status" value="1"/>
</dbReference>
<dbReference type="InterPro" id="IPR018449">
    <property type="entry name" value="NIL_domain"/>
</dbReference>
<keyword evidence="5" id="KW-1278">Translocase</keyword>
<dbReference type="Gene3D" id="3.40.50.300">
    <property type="entry name" value="P-loop containing nucleotide triphosphate hydrolases"/>
    <property type="match status" value="1"/>
</dbReference>
<dbReference type="Proteomes" id="UP001470288">
    <property type="component" value="Unassembled WGS sequence"/>
</dbReference>
<evidence type="ECO:0000313" key="10">
    <source>
        <dbReference type="Proteomes" id="UP001470288"/>
    </source>
</evidence>
<dbReference type="InterPro" id="IPR027417">
    <property type="entry name" value="P-loop_NTPase"/>
</dbReference>
<evidence type="ECO:0000256" key="6">
    <source>
        <dbReference type="ARBA" id="ARBA00022970"/>
    </source>
</evidence>
<evidence type="ECO:0000256" key="7">
    <source>
        <dbReference type="ARBA" id="ARBA00023136"/>
    </source>
</evidence>
<proteinExistence type="predicted"/>
<dbReference type="SMART" id="SM00930">
    <property type="entry name" value="NIL"/>
    <property type="match status" value="1"/>
</dbReference>